<gene>
    <name evidence="1" type="ORF">BFS30_13390</name>
</gene>
<evidence type="ECO:0000313" key="2">
    <source>
        <dbReference type="Proteomes" id="UP000094313"/>
    </source>
</evidence>
<sequence length="61" mass="7417">MQFCHLKFQAKQIFGCRKFKGVFETNKDKNTQNTVYQIIDINLIRLKRKIFQNKIHFKGRL</sequence>
<dbReference type="KEGG" id="psty:BFS30_13390"/>
<protein>
    <submittedName>
        <fullName evidence="1">Uncharacterized protein</fullName>
    </submittedName>
</protein>
<reference evidence="1 2" key="1">
    <citation type="submission" date="2016-08" db="EMBL/GenBank/DDBJ databases">
        <authorList>
            <person name="Seilhamer J.J."/>
        </authorList>
    </citation>
    <scope>NUCLEOTIDE SEQUENCE [LARGE SCALE GENOMIC DNA]</scope>
    <source>
        <strain evidence="1 2">DX4</strain>
    </source>
</reference>
<proteinExistence type="predicted"/>
<evidence type="ECO:0000313" key="1">
    <source>
        <dbReference type="EMBL" id="AOM78082.1"/>
    </source>
</evidence>
<dbReference type="AlphaFoldDB" id="A0A1D7QHD2"/>
<name>A0A1D7QHD2_9SPHI</name>
<dbReference type="Proteomes" id="UP000094313">
    <property type="component" value="Chromosome"/>
</dbReference>
<organism evidence="1 2">
    <name type="scientific">Pedobacter steynii</name>
    <dbReference type="NCBI Taxonomy" id="430522"/>
    <lineage>
        <taxon>Bacteria</taxon>
        <taxon>Pseudomonadati</taxon>
        <taxon>Bacteroidota</taxon>
        <taxon>Sphingobacteriia</taxon>
        <taxon>Sphingobacteriales</taxon>
        <taxon>Sphingobacteriaceae</taxon>
        <taxon>Pedobacter</taxon>
    </lineage>
</organism>
<accession>A0A1D7QHD2</accession>
<keyword evidence="2" id="KW-1185">Reference proteome</keyword>
<dbReference type="EMBL" id="CP017141">
    <property type="protein sequence ID" value="AOM78082.1"/>
    <property type="molecule type" value="Genomic_DNA"/>
</dbReference>